<evidence type="ECO:0000256" key="1">
    <source>
        <dbReference type="ARBA" id="ARBA00004651"/>
    </source>
</evidence>
<comment type="subcellular location">
    <subcellularLocation>
        <location evidence="1">Cell membrane</location>
        <topology evidence="1">Multi-pass membrane protein</topology>
    </subcellularLocation>
</comment>
<proteinExistence type="predicted"/>
<sequence length="213" mass="23059">MDITTWLSLATVCVMGALSPGPSLAVILRVSMSQSSLHGALAAVAHGLGIGFWAFLSLQGLAILMARYETTFAVLTLLGGLYLAWLGTKAWRFAGQGQDTTTSVSQSSYWESARDGFMIAILNPKIALFFLALFSQIMPAEMNSLVKLEIWLTVVLIDSGWYVIVALLLAGGPLLLWLRRHTIWVDRIMGTILISLGLKVVIGTLLTMLSSTV</sequence>
<gene>
    <name evidence="7" type="ORF">LG368_05505</name>
</gene>
<name>A0A9X1ILZ3_9GAMM</name>
<comment type="caution">
    <text evidence="7">The sequence shown here is derived from an EMBL/GenBank/DDBJ whole genome shotgun (WGS) entry which is preliminary data.</text>
</comment>
<evidence type="ECO:0000256" key="3">
    <source>
        <dbReference type="ARBA" id="ARBA00022692"/>
    </source>
</evidence>
<evidence type="ECO:0000256" key="6">
    <source>
        <dbReference type="SAM" id="Phobius"/>
    </source>
</evidence>
<evidence type="ECO:0000256" key="4">
    <source>
        <dbReference type="ARBA" id="ARBA00022989"/>
    </source>
</evidence>
<keyword evidence="4 6" id="KW-1133">Transmembrane helix</keyword>
<dbReference type="Pfam" id="PF01810">
    <property type="entry name" value="LysE"/>
    <property type="match status" value="1"/>
</dbReference>
<dbReference type="RefSeq" id="WP_226753737.1">
    <property type="nucleotide sequence ID" value="NZ_JAJATW010000006.1"/>
</dbReference>
<evidence type="ECO:0000313" key="7">
    <source>
        <dbReference type="EMBL" id="MCB5161357.1"/>
    </source>
</evidence>
<dbReference type="Proteomes" id="UP001139095">
    <property type="component" value="Unassembled WGS sequence"/>
</dbReference>
<accession>A0A9X1ILZ3</accession>
<reference evidence="7" key="1">
    <citation type="submission" date="2021-10" db="EMBL/GenBank/DDBJ databases">
        <title>Marinomonas pontica sp. nov., isolated from the Black Sea.</title>
        <authorList>
            <person name="Zhao L.-H."/>
            <person name="Xue J.-H."/>
        </authorList>
    </citation>
    <scope>NUCLEOTIDE SEQUENCE</scope>
    <source>
        <strain evidence="7">E8</strain>
    </source>
</reference>
<dbReference type="PANTHER" id="PTHR30086:SF16">
    <property type="entry name" value="AMINO ACID EFFLUX PERMEASE RHTB FAMILY"/>
    <property type="match status" value="1"/>
</dbReference>
<feature type="transmembrane region" description="Helical" evidence="6">
    <location>
        <begin position="40"/>
        <end position="64"/>
    </location>
</feature>
<keyword evidence="8" id="KW-1185">Reference proteome</keyword>
<feature type="transmembrane region" description="Helical" evidence="6">
    <location>
        <begin position="70"/>
        <end position="88"/>
    </location>
</feature>
<feature type="transmembrane region" description="Helical" evidence="6">
    <location>
        <begin position="117"/>
        <end position="138"/>
    </location>
</feature>
<dbReference type="GO" id="GO:0005886">
    <property type="term" value="C:plasma membrane"/>
    <property type="evidence" value="ECO:0007669"/>
    <property type="project" value="UniProtKB-SubCell"/>
</dbReference>
<dbReference type="AlphaFoldDB" id="A0A9X1ILZ3"/>
<keyword evidence="5 6" id="KW-0472">Membrane</keyword>
<keyword evidence="2" id="KW-1003">Cell membrane</keyword>
<dbReference type="InterPro" id="IPR001123">
    <property type="entry name" value="LeuE-type"/>
</dbReference>
<dbReference type="GO" id="GO:0015171">
    <property type="term" value="F:amino acid transmembrane transporter activity"/>
    <property type="evidence" value="ECO:0007669"/>
    <property type="project" value="TreeGrafter"/>
</dbReference>
<evidence type="ECO:0000256" key="2">
    <source>
        <dbReference type="ARBA" id="ARBA00022475"/>
    </source>
</evidence>
<evidence type="ECO:0000313" key="8">
    <source>
        <dbReference type="Proteomes" id="UP001139095"/>
    </source>
</evidence>
<dbReference type="EMBL" id="JAJATW010000006">
    <property type="protein sequence ID" value="MCB5161357.1"/>
    <property type="molecule type" value="Genomic_DNA"/>
</dbReference>
<protein>
    <submittedName>
        <fullName evidence="7">LysE family translocator</fullName>
    </submittedName>
</protein>
<feature type="transmembrane region" description="Helical" evidence="6">
    <location>
        <begin position="150"/>
        <end position="176"/>
    </location>
</feature>
<feature type="transmembrane region" description="Helical" evidence="6">
    <location>
        <begin position="6"/>
        <end position="28"/>
    </location>
</feature>
<feature type="transmembrane region" description="Helical" evidence="6">
    <location>
        <begin position="188"/>
        <end position="209"/>
    </location>
</feature>
<dbReference type="PANTHER" id="PTHR30086">
    <property type="entry name" value="ARGININE EXPORTER PROTEIN ARGO"/>
    <property type="match status" value="1"/>
</dbReference>
<organism evidence="7 8">
    <name type="scientific">Marinomonas algarum</name>
    <dbReference type="NCBI Taxonomy" id="2883105"/>
    <lineage>
        <taxon>Bacteria</taxon>
        <taxon>Pseudomonadati</taxon>
        <taxon>Pseudomonadota</taxon>
        <taxon>Gammaproteobacteria</taxon>
        <taxon>Oceanospirillales</taxon>
        <taxon>Oceanospirillaceae</taxon>
        <taxon>Marinomonas</taxon>
    </lineage>
</organism>
<evidence type="ECO:0000256" key="5">
    <source>
        <dbReference type="ARBA" id="ARBA00023136"/>
    </source>
</evidence>
<keyword evidence="3 6" id="KW-0812">Transmembrane</keyword>